<evidence type="ECO:0000313" key="11">
    <source>
        <dbReference type="Proteomes" id="UP001642483"/>
    </source>
</evidence>
<dbReference type="InterPro" id="IPR016035">
    <property type="entry name" value="Acyl_Trfase/lysoPLipase"/>
</dbReference>
<evidence type="ECO:0000256" key="2">
    <source>
        <dbReference type="ARBA" id="ARBA00013278"/>
    </source>
</evidence>
<organism evidence="10 11">
    <name type="scientific">Clavelina lepadiformis</name>
    <name type="common">Light-bulb sea squirt</name>
    <name type="synonym">Ascidia lepadiformis</name>
    <dbReference type="NCBI Taxonomy" id="159417"/>
    <lineage>
        <taxon>Eukaryota</taxon>
        <taxon>Metazoa</taxon>
        <taxon>Chordata</taxon>
        <taxon>Tunicata</taxon>
        <taxon>Ascidiacea</taxon>
        <taxon>Aplousobranchia</taxon>
        <taxon>Clavelinidae</taxon>
        <taxon>Clavelina</taxon>
    </lineage>
</organism>
<dbReference type="SUPFAM" id="SSF52151">
    <property type="entry name" value="FabD/lysophospholipase-like"/>
    <property type="match status" value="1"/>
</dbReference>
<comment type="domain">
    <text evidence="7">The N-terminal C2 domain associates with lipid membranes upon calcium binding.</text>
</comment>
<evidence type="ECO:0000259" key="9">
    <source>
        <dbReference type="PROSITE" id="PS51210"/>
    </source>
</evidence>
<feature type="domain" description="PLA2c" evidence="9">
    <location>
        <begin position="161"/>
        <end position="766"/>
    </location>
</feature>
<dbReference type="PROSITE" id="PS51210">
    <property type="entry name" value="PLA2C"/>
    <property type="match status" value="1"/>
</dbReference>
<keyword evidence="3 7" id="KW-0963">Cytoplasm</keyword>
<keyword evidence="4 6" id="KW-0378">Hydrolase</keyword>
<gene>
    <name evidence="10" type="ORF">CVLEPA_LOCUS28887</name>
</gene>
<dbReference type="PANTHER" id="PTHR10728:SF40">
    <property type="entry name" value="PATATIN FAMILY PROTEIN"/>
    <property type="match status" value="1"/>
</dbReference>
<dbReference type="PROSITE" id="PS50004">
    <property type="entry name" value="C2"/>
    <property type="match status" value="1"/>
</dbReference>
<proteinExistence type="predicted"/>
<comment type="catalytic activity">
    <reaction evidence="7">
        <text>a 1,2-diacyl-sn-glycero-3-phosphocholine + H2O = a 1-acyl-sn-glycero-3-phosphocholine + a fatty acid + H(+)</text>
        <dbReference type="Rhea" id="RHEA:15801"/>
        <dbReference type="ChEBI" id="CHEBI:15377"/>
        <dbReference type="ChEBI" id="CHEBI:15378"/>
        <dbReference type="ChEBI" id="CHEBI:28868"/>
        <dbReference type="ChEBI" id="CHEBI:57643"/>
        <dbReference type="ChEBI" id="CHEBI:58168"/>
        <dbReference type="EC" id="3.1.1.4"/>
    </reaction>
</comment>
<evidence type="ECO:0000259" key="8">
    <source>
        <dbReference type="PROSITE" id="PS50004"/>
    </source>
</evidence>
<dbReference type="SUPFAM" id="SSF49562">
    <property type="entry name" value="C2 domain (Calcium/lipid-binding domain, CaLB)"/>
    <property type="match status" value="1"/>
</dbReference>
<dbReference type="Pfam" id="PF00168">
    <property type="entry name" value="C2"/>
    <property type="match status" value="1"/>
</dbReference>
<dbReference type="EMBL" id="CAWYQH010000152">
    <property type="protein sequence ID" value="CAK8695639.1"/>
    <property type="molecule type" value="Genomic_DNA"/>
</dbReference>
<keyword evidence="11" id="KW-1185">Reference proteome</keyword>
<evidence type="ECO:0000256" key="7">
    <source>
        <dbReference type="RuleBase" id="RU362102"/>
    </source>
</evidence>
<sequence length="766" mass="87521">MEEFIKHEDEIQSIYDNIKLDFKPNTIIKVTLLRCRNISLSSFYDTFDTPDPKFKVSCSKSKYSGKLETRTIPDNCVKCDINESFQFVLRDDVTQDEPISIEIEIWDRDFIKDDLIAKNTVDVSKSSMPMNAACFRIIKFQSTSWFFFSKQHGELDVLITKSVKNAPDLRFSLGLDPREKEYRKKRIPRVYESMRTLLGATECPKSISETPIVSVACSGGGLRATTGMCGAMEALKDAGLLDVITYLCGLSGSAWYLQTAYTRGGVATEEQEKFHEYLKDAVAHNFFWDIVTPSVIHEFTNLIQESKDKYDQPATFADYAPGFILGRTLLGQENMSKKPSDLEDYVADGHVPMPIFTALHAKGVVPISSYHAHVEITPFEFAIPEYGIGIDAKFAGSSWTNGYLARHRPEGSIHFYIGMVGCAYSVLLATFLKQGTERNSKYLKYIEQERLDGKKLRHEERLIEVESDESDTDLEDEDIIDPGFYKDALNPTMTSNLDCEMSPPNFFLKEILNTSFFTDRNAYIGRAARMYNVVQNFDSLKRFRLNPLDSEPTVAEAREVIEKLGMQNMKMNPSKKKDILSFIDAAIQKNVPTDTTLRPQRTTDLLIVFDFNGYDSDENFNYSPLLSGALHGWRSGLKFPQVDFEKITNSTPEEFLVFPGDDDGSPTILWFTLCNKKFKDLNDYVPRSKEPAPENSEGKKFNDFPVHSEGSNYSTFNLNYNRYNFDQLRELMYYNVSSHVNEIRTELVNAVKRKQRRVDDWRCANS</sequence>
<dbReference type="Pfam" id="PF01735">
    <property type="entry name" value="PLA2_B"/>
    <property type="match status" value="1"/>
</dbReference>
<keyword evidence="5 6" id="KW-0443">Lipid metabolism</keyword>
<evidence type="ECO:0000256" key="6">
    <source>
        <dbReference type="PROSITE-ProRule" id="PRU00555"/>
    </source>
</evidence>
<dbReference type="EC" id="3.1.1.4" evidence="2 7"/>
<name>A0ABP0GYA6_CLALP</name>
<dbReference type="InterPro" id="IPR002642">
    <property type="entry name" value="LysoPLipase_cat_dom"/>
</dbReference>
<keyword evidence="6 7" id="KW-0442">Lipid degradation</keyword>
<keyword evidence="7" id="KW-0106">Calcium</keyword>
<dbReference type="Proteomes" id="UP001642483">
    <property type="component" value="Unassembled WGS sequence"/>
</dbReference>
<dbReference type="InterPro" id="IPR035892">
    <property type="entry name" value="C2_domain_sf"/>
</dbReference>
<evidence type="ECO:0000313" key="10">
    <source>
        <dbReference type="EMBL" id="CAK8695639.1"/>
    </source>
</evidence>
<evidence type="ECO:0000256" key="4">
    <source>
        <dbReference type="ARBA" id="ARBA00022801"/>
    </source>
</evidence>
<accession>A0ABP0GYA6</accession>
<comment type="caution">
    <text evidence="10">The sequence shown here is derived from an EMBL/GenBank/DDBJ whole genome shotgun (WGS) entry which is preliminary data.</text>
</comment>
<dbReference type="InterPro" id="IPR000008">
    <property type="entry name" value="C2_dom"/>
</dbReference>
<dbReference type="Gene3D" id="2.60.40.150">
    <property type="entry name" value="C2 domain"/>
    <property type="match status" value="1"/>
</dbReference>
<evidence type="ECO:0000256" key="5">
    <source>
        <dbReference type="ARBA" id="ARBA00023098"/>
    </source>
</evidence>
<protein>
    <recommendedName>
        <fullName evidence="2 7">Phospholipase A2</fullName>
        <ecNumber evidence="2 7">3.1.1.4</ecNumber>
    </recommendedName>
</protein>
<evidence type="ECO:0000256" key="3">
    <source>
        <dbReference type="ARBA" id="ARBA00022490"/>
    </source>
</evidence>
<feature type="domain" description="C2" evidence="8">
    <location>
        <begin position="6"/>
        <end position="138"/>
    </location>
</feature>
<keyword evidence="7" id="KW-0479">Metal-binding</keyword>
<dbReference type="PANTHER" id="PTHR10728">
    <property type="entry name" value="CYTOSOLIC PHOSPHOLIPASE A2"/>
    <property type="match status" value="1"/>
</dbReference>
<dbReference type="Gene3D" id="3.40.1090.10">
    <property type="entry name" value="Cytosolic phospholipase A2 catalytic domain"/>
    <property type="match status" value="1"/>
</dbReference>
<dbReference type="SMART" id="SM00239">
    <property type="entry name" value="C2"/>
    <property type="match status" value="1"/>
</dbReference>
<dbReference type="SMART" id="SM00022">
    <property type="entry name" value="PLAc"/>
    <property type="match status" value="1"/>
</dbReference>
<evidence type="ECO:0000256" key="1">
    <source>
        <dbReference type="ARBA" id="ARBA00004496"/>
    </source>
</evidence>
<reference evidence="10 11" key="1">
    <citation type="submission" date="2024-02" db="EMBL/GenBank/DDBJ databases">
        <authorList>
            <person name="Daric V."/>
            <person name="Darras S."/>
        </authorList>
    </citation>
    <scope>NUCLEOTIDE SEQUENCE [LARGE SCALE GENOMIC DNA]</scope>
</reference>
<comment type="subcellular location">
    <subcellularLocation>
        <location evidence="1">Cytoplasm</location>
    </subcellularLocation>
</comment>